<accession>A0AAW6M0E2</accession>
<keyword evidence="4" id="KW-0067">ATP-binding</keyword>
<gene>
    <name evidence="8" type="ORF">PXH69_33640</name>
</gene>
<dbReference type="PROSITE" id="PS51987">
    <property type="entry name" value="GS_CATALYTIC"/>
    <property type="match status" value="1"/>
</dbReference>
<keyword evidence="2" id="KW-0436">Ligase</keyword>
<comment type="caution">
    <text evidence="8">The sequence shown here is derived from an EMBL/GenBank/DDBJ whole genome shotgun (WGS) entry which is preliminary data.</text>
</comment>
<evidence type="ECO:0000259" key="7">
    <source>
        <dbReference type="PROSITE" id="PS51987"/>
    </source>
</evidence>
<dbReference type="PANTHER" id="PTHR43785:SF12">
    <property type="entry name" value="TYPE-1 GLUTAMINE SYNTHETASE 2"/>
    <property type="match status" value="1"/>
</dbReference>
<dbReference type="SUPFAM" id="SSF55931">
    <property type="entry name" value="Glutamine synthetase/guanido kinase"/>
    <property type="match status" value="1"/>
</dbReference>
<evidence type="ECO:0000313" key="9">
    <source>
        <dbReference type="Proteomes" id="UP001217325"/>
    </source>
</evidence>
<dbReference type="GO" id="GO:0042402">
    <property type="term" value="P:biogenic amine catabolic process"/>
    <property type="evidence" value="ECO:0007669"/>
    <property type="project" value="UniProtKB-ARBA"/>
</dbReference>
<evidence type="ECO:0000256" key="6">
    <source>
        <dbReference type="RuleBase" id="RU000384"/>
    </source>
</evidence>
<reference evidence="8" key="1">
    <citation type="submission" date="2023-02" db="EMBL/GenBank/DDBJ databases">
        <title>A novel hydrolase synthesized by Rhodococcus erythropolis HQ is responsible for the detoxification of Zearalenone.</title>
        <authorList>
            <person name="Hu J."/>
            <person name="Xu J."/>
        </authorList>
    </citation>
    <scope>NUCLEOTIDE SEQUENCE</scope>
    <source>
        <strain evidence="8">HQ</strain>
    </source>
</reference>
<protein>
    <submittedName>
        <fullName evidence="8">Glutamine synthetase family protein</fullName>
    </submittedName>
</protein>
<dbReference type="Pfam" id="PF00120">
    <property type="entry name" value="Gln-synt_C"/>
    <property type="match status" value="1"/>
</dbReference>
<feature type="domain" description="GS catalytic" evidence="7">
    <location>
        <begin position="120"/>
        <end position="452"/>
    </location>
</feature>
<evidence type="ECO:0000256" key="4">
    <source>
        <dbReference type="ARBA" id="ARBA00022840"/>
    </source>
</evidence>
<evidence type="ECO:0000256" key="5">
    <source>
        <dbReference type="PROSITE-ProRule" id="PRU01331"/>
    </source>
</evidence>
<dbReference type="FunFam" id="3.30.590.10:FF:000005">
    <property type="entry name" value="Probable glutamine synthetase"/>
    <property type="match status" value="1"/>
</dbReference>
<dbReference type="Gene3D" id="3.30.590.10">
    <property type="entry name" value="Glutamine synthetase/guanido kinase, catalytic domain"/>
    <property type="match status" value="1"/>
</dbReference>
<dbReference type="GO" id="GO:0006542">
    <property type="term" value="P:glutamine biosynthetic process"/>
    <property type="evidence" value="ECO:0007669"/>
    <property type="project" value="InterPro"/>
</dbReference>
<evidence type="ECO:0000256" key="1">
    <source>
        <dbReference type="ARBA" id="ARBA00009897"/>
    </source>
</evidence>
<dbReference type="InterPro" id="IPR008146">
    <property type="entry name" value="Gln_synth_cat_dom"/>
</dbReference>
<evidence type="ECO:0000313" key="8">
    <source>
        <dbReference type="EMBL" id="MDE8649910.1"/>
    </source>
</evidence>
<dbReference type="PANTHER" id="PTHR43785">
    <property type="entry name" value="GAMMA-GLUTAMYLPUTRESCINE SYNTHETASE"/>
    <property type="match status" value="1"/>
</dbReference>
<dbReference type="GO" id="GO:0005524">
    <property type="term" value="F:ATP binding"/>
    <property type="evidence" value="ECO:0007669"/>
    <property type="project" value="UniProtKB-KW"/>
</dbReference>
<dbReference type="GO" id="GO:0004356">
    <property type="term" value="F:glutamine synthetase activity"/>
    <property type="evidence" value="ECO:0007669"/>
    <property type="project" value="InterPro"/>
</dbReference>
<dbReference type="SMART" id="SM01230">
    <property type="entry name" value="Gln-synt_C"/>
    <property type="match status" value="1"/>
</dbReference>
<evidence type="ECO:0000256" key="2">
    <source>
        <dbReference type="ARBA" id="ARBA00022598"/>
    </source>
</evidence>
<name>A0AAW6M0E2_RHOSG</name>
<dbReference type="InterPro" id="IPR014746">
    <property type="entry name" value="Gln_synth/guanido_kin_cat_dom"/>
</dbReference>
<dbReference type="InterPro" id="IPR036651">
    <property type="entry name" value="Gln_synt_N_sf"/>
</dbReference>
<evidence type="ECO:0000256" key="3">
    <source>
        <dbReference type="ARBA" id="ARBA00022741"/>
    </source>
</evidence>
<dbReference type="Proteomes" id="UP001217325">
    <property type="component" value="Unassembled WGS sequence"/>
</dbReference>
<dbReference type="AlphaFoldDB" id="A0AAW6M0E2"/>
<dbReference type="RefSeq" id="WP_275233076.1">
    <property type="nucleotide sequence ID" value="NZ_JARDXE010000036.1"/>
</dbReference>
<sequence>MADLMSVDELRSAVADDSIDTVILAMPDMQGRLQGKRLDAGHFLADIINGGLHTCSYLITRDVDMVIHDGYDFADSSSGMGDFVLEPDMNTLRPMPWVPGTVLVLANTAWEDGRPVVQAPREILRRQLERLRERGWTALVATELEFLLFEQSYQDAQSTDYHRLTPASYYDADYSIFGTAKMEPLLRQIRRAMRDAGMPVEGVTGEVNHGQFELGFKYDKAMNTCDNHVLYKEGVKEIAMNNGVAATFMAKFNEGAGNSCHVHLSLVDDEGCPVFADQSRENGYSEIFEHFLAGQLAAANDLSLMVAPNINSYKRYQEGTFAPTALQWGRDNRTCAVRVIGEGRSLRLENRTPGGDVNPYLAVAAIIAAGLHGIDEQLALPPEATGNAYGIGGERMPTSLRDAITLWDSSVVAEKAFGSDVVRHYSNAATNEVATYEGAVTDWERRRGFERM</sequence>
<dbReference type="Gene3D" id="3.10.20.70">
    <property type="entry name" value="Glutamine synthetase, N-terminal domain"/>
    <property type="match status" value="1"/>
</dbReference>
<dbReference type="EMBL" id="JARDXE010000036">
    <property type="protein sequence ID" value="MDE8649910.1"/>
    <property type="molecule type" value="Genomic_DNA"/>
</dbReference>
<comment type="similarity">
    <text evidence="1 5 6">Belongs to the glutamine synthetase family.</text>
</comment>
<proteinExistence type="inferred from homology"/>
<organism evidence="8 9">
    <name type="scientific">Rhodococcus qingshengii</name>
    <dbReference type="NCBI Taxonomy" id="334542"/>
    <lineage>
        <taxon>Bacteria</taxon>
        <taxon>Bacillati</taxon>
        <taxon>Actinomycetota</taxon>
        <taxon>Actinomycetes</taxon>
        <taxon>Mycobacteriales</taxon>
        <taxon>Nocardiaceae</taxon>
        <taxon>Rhodococcus</taxon>
        <taxon>Rhodococcus erythropolis group</taxon>
    </lineage>
</organism>
<keyword evidence="3" id="KW-0547">Nucleotide-binding</keyword>
<dbReference type="GO" id="GO:0006576">
    <property type="term" value="P:biogenic amine metabolic process"/>
    <property type="evidence" value="ECO:0007669"/>
    <property type="project" value="UniProtKB-ARBA"/>
</dbReference>
<dbReference type="SUPFAM" id="SSF54368">
    <property type="entry name" value="Glutamine synthetase, N-terminal domain"/>
    <property type="match status" value="1"/>
</dbReference>